<dbReference type="InterPro" id="IPR014710">
    <property type="entry name" value="RmlC-like_jellyroll"/>
</dbReference>
<comment type="caution">
    <text evidence="2">The sequence shown here is derived from an EMBL/GenBank/DDBJ whole genome shotgun (WGS) entry which is preliminary data.</text>
</comment>
<proteinExistence type="predicted"/>
<dbReference type="InterPro" id="IPR053146">
    <property type="entry name" value="QDO-like"/>
</dbReference>
<keyword evidence="2" id="KW-0560">Oxidoreductase</keyword>
<name>A0A7W7FWN5_9PSEU</name>
<dbReference type="Proteomes" id="UP000533598">
    <property type="component" value="Unassembled WGS sequence"/>
</dbReference>
<evidence type="ECO:0000259" key="1">
    <source>
        <dbReference type="Pfam" id="PF07883"/>
    </source>
</evidence>
<dbReference type="AlphaFoldDB" id="A0A7W7FWN5"/>
<evidence type="ECO:0000313" key="3">
    <source>
        <dbReference type="Proteomes" id="UP000533598"/>
    </source>
</evidence>
<dbReference type="Pfam" id="PF07883">
    <property type="entry name" value="Cupin_2"/>
    <property type="match status" value="1"/>
</dbReference>
<feature type="domain" description="Cupin type-2" evidence="1">
    <location>
        <begin position="50"/>
        <end position="116"/>
    </location>
</feature>
<accession>A0A7W7FWN5</accession>
<organism evidence="2 3">
    <name type="scientific">Crossiella cryophila</name>
    <dbReference type="NCBI Taxonomy" id="43355"/>
    <lineage>
        <taxon>Bacteria</taxon>
        <taxon>Bacillati</taxon>
        <taxon>Actinomycetota</taxon>
        <taxon>Actinomycetes</taxon>
        <taxon>Pseudonocardiales</taxon>
        <taxon>Pseudonocardiaceae</taxon>
        <taxon>Crossiella</taxon>
    </lineage>
</organism>
<protein>
    <submittedName>
        <fullName evidence="2">Quercetin dioxygenase-like cupin family protein</fullName>
    </submittedName>
</protein>
<dbReference type="RefSeq" id="WP_185003983.1">
    <property type="nucleotide sequence ID" value="NZ_BAAAUI010000041.1"/>
</dbReference>
<dbReference type="PANTHER" id="PTHR36440:SF1">
    <property type="entry name" value="PUTATIVE (AFU_ORTHOLOGUE AFUA_8G07350)-RELATED"/>
    <property type="match status" value="1"/>
</dbReference>
<dbReference type="InterPro" id="IPR011051">
    <property type="entry name" value="RmlC_Cupin_sf"/>
</dbReference>
<dbReference type="EMBL" id="JACHMH010000001">
    <property type="protein sequence ID" value="MBB4678114.1"/>
    <property type="molecule type" value="Genomic_DNA"/>
</dbReference>
<dbReference type="InterPro" id="IPR013096">
    <property type="entry name" value="Cupin_2"/>
</dbReference>
<gene>
    <name evidence="2" type="ORF">HNR67_004232</name>
</gene>
<keyword evidence="3" id="KW-1185">Reference proteome</keyword>
<dbReference type="GO" id="GO:0051213">
    <property type="term" value="F:dioxygenase activity"/>
    <property type="evidence" value="ECO:0007669"/>
    <property type="project" value="UniProtKB-KW"/>
</dbReference>
<sequence>MTSQVEKETPRALYVPPGEGPSVWAFSGDRYTVKAGIADTGGALGLLEAVIPPQSGPPLHLHRNEDEAFYLIEGQLEVVANGRPIIIEPGSFIYIPRGSPHRFKNVGETHAKLLIFFVPSGFEEFFLEVGIPVIDGEEAPPEEQHADDVARSMRIAADKYGIEAV</sequence>
<reference evidence="2 3" key="1">
    <citation type="submission" date="2020-08" db="EMBL/GenBank/DDBJ databases">
        <title>Sequencing the genomes of 1000 actinobacteria strains.</title>
        <authorList>
            <person name="Klenk H.-P."/>
        </authorList>
    </citation>
    <scope>NUCLEOTIDE SEQUENCE [LARGE SCALE GENOMIC DNA]</scope>
    <source>
        <strain evidence="2 3">DSM 44230</strain>
    </source>
</reference>
<evidence type="ECO:0000313" key="2">
    <source>
        <dbReference type="EMBL" id="MBB4678114.1"/>
    </source>
</evidence>
<dbReference type="Gene3D" id="2.60.120.10">
    <property type="entry name" value="Jelly Rolls"/>
    <property type="match status" value="1"/>
</dbReference>
<keyword evidence="2" id="KW-0223">Dioxygenase</keyword>
<dbReference type="SUPFAM" id="SSF51182">
    <property type="entry name" value="RmlC-like cupins"/>
    <property type="match status" value="1"/>
</dbReference>
<dbReference type="PANTHER" id="PTHR36440">
    <property type="entry name" value="PUTATIVE (AFU_ORTHOLOGUE AFUA_8G07350)-RELATED"/>
    <property type="match status" value="1"/>
</dbReference>